<reference evidence="2 3" key="1">
    <citation type="journal article" name="Sci. Rep.">
        <title>Genome-scale phylogenetic analyses confirm Olpidium as the closest living zoosporic fungus to the non-flagellated, terrestrial fungi.</title>
        <authorList>
            <person name="Chang Y."/>
            <person name="Rochon D."/>
            <person name="Sekimoto S."/>
            <person name="Wang Y."/>
            <person name="Chovatia M."/>
            <person name="Sandor L."/>
            <person name="Salamov A."/>
            <person name="Grigoriev I.V."/>
            <person name="Stajich J.E."/>
            <person name="Spatafora J.W."/>
        </authorList>
    </citation>
    <scope>NUCLEOTIDE SEQUENCE [LARGE SCALE GENOMIC DNA]</scope>
    <source>
        <strain evidence="2">S191</strain>
    </source>
</reference>
<feature type="non-terminal residue" evidence="2">
    <location>
        <position position="1"/>
    </location>
</feature>
<evidence type="ECO:0000313" key="3">
    <source>
        <dbReference type="Proteomes" id="UP000673691"/>
    </source>
</evidence>
<dbReference type="EMBL" id="JAEFCI010000113">
    <property type="protein sequence ID" value="KAG5463759.1"/>
    <property type="molecule type" value="Genomic_DNA"/>
</dbReference>
<keyword evidence="3" id="KW-1185">Reference proteome</keyword>
<accession>A0A8H8A2C1</accession>
<name>A0A8H8A2C1_9FUNG</name>
<proteinExistence type="predicted"/>
<comment type="caution">
    <text evidence="2">The sequence shown here is derived from an EMBL/GenBank/DDBJ whole genome shotgun (WGS) entry which is preliminary data.</text>
</comment>
<feature type="region of interest" description="Disordered" evidence="1">
    <location>
        <begin position="28"/>
        <end position="90"/>
    </location>
</feature>
<dbReference type="AlphaFoldDB" id="A0A8H8A2C1"/>
<sequence>IYIFFSRRQAATSDTPVTRARTKEFSFLASSSSFSGRPPSRSSPFGGEAPGEAPGIHLQGDRGRIVSGPAQRGPQTSCKSSRDLSVPAVTGANRSGGCRGIFFACHLPQPDPQSPTAFDQGKLWRYQGLTVDVARRQQADMQ</sequence>
<feature type="compositionally biased region" description="Low complexity" evidence="1">
    <location>
        <begin position="30"/>
        <end position="55"/>
    </location>
</feature>
<dbReference type="Proteomes" id="UP000673691">
    <property type="component" value="Unassembled WGS sequence"/>
</dbReference>
<gene>
    <name evidence="2" type="ORF">BJ554DRAFT_2022</name>
</gene>
<protein>
    <submittedName>
        <fullName evidence="2">Uncharacterized protein</fullName>
    </submittedName>
</protein>
<organism evidence="2 3">
    <name type="scientific">Olpidium bornovanus</name>
    <dbReference type="NCBI Taxonomy" id="278681"/>
    <lineage>
        <taxon>Eukaryota</taxon>
        <taxon>Fungi</taxon>
        <taxon>Fungi incertae sedis</taxon>
        <taxon>Olpidiomycota</taxon>
        <taxon>Olpidiomycotina</taxon>
        <taxon>Olpidiomycetes</taxon>
        <taxon>Olpidiales</taxon>
        <taxon>Olpidiaceae</taxon>
        <taxon>Olpidium</taxon>
    </lineage>
</organism>
<evidence type="ECO:0000256" key="1">
    <source>
        <dbReference type="SAM" id="MobiDB-lite"/>
    </source>
</evidence>
<evidence type="ECO:0000313" key="2">
    <source>
        <dbReference type="EMBL" id="KAG5463759.1"/>
    </source>
</evidence>